<dbReference type="EMBL" id="JAFFHB010000005">
    <property type="protein sequence ID" value="KAK4665475.1"/>
    <property type="molecule type" value="Genomic_DNA"/>
</dbReference>
<dbReference type="PANTHER" id="PTHR10622">
    <property type="entry name" value="HET DOMAIN-CONTAINING PROTEIN"/>
    <property type="match status" value="1"/>
</dbReference>
<feature type="domain" description="Heterokaryon incompatibility" evidence="2">
    <location>
        <begin position="126"/>
        <end position="195"/>
    </location>
</feature>
<dbReference type="GeneID" id="87932184"/>
<name>A0ABR0HBP8_9PEZI</name>
<dbReference type="Proteomes" id="UP001326199">
    <property type="component" value="Unassembled WGS sequence"/>
</dbReference>
<keyword evidence="5" id="KW-1185">Reference proteome</keyword>
<dbReference type="InterPro" id="IPR010730">
    <property type="entry name" value="HET"/>
</dbReference>
<proteinExistence type="predicted"/>
<evidence type="ECO:0000259" key="3">
    <source>
        <dbReference type="Pfam" id="PF26640"/>
    </source>
</evidence>
<protein>
    <recommendedName>
        <fullName evidence="6">Heterokaryon incompatibility domain-containing protein</fullName>
    </recommendedName>
</protein>
<dbReference type="InterPro" id="IPR058525">
    <property type="entry name" value="DUF8212"/>
</dbReference>
<gene>
    <name evidence="4" type="ORF">QC763_402100</name>
</gene>
<evidence type="ECO:0000259" key="2">
    <source>
        <dbReference type="Pfam" id="PF06985"/>
    </source>
</evidence>
<feature type="transmembrane region" description="Helical" evidence="1">
    <location>
        <begin position="93"/>
        <end position="119"/>
    </location>
</feature>
<dbReference type="RefSeq" id="XP_062765441.1">
    <property type="nucleotide sequence ID" value="XM_062911841.1"/>
</dbReference>
<reference evidence="4 5" key="1">
    <citation type="journal article" date="2023" name="bioRxiv">
        <title>High-quality genome assemblies of four members of thePodospora anserinaspecies complex.</title>
        <authorList>
            <person name="Ament-Velasquez S.L."/>
            <person name="Vogan A.A."/>
            <person name="Wallerman O."/>
            <person name="Hartmann F."/>
            <person name="Gautier V."/>
            <person name="Silar P."/>
            <person name="Giraud T."/>
            <person name="Johannesson H."/>
        </authorList>
    </citation>
    <scope>NUCLEOTIDE SEQUENCE [LARGE SCALE GENOMIC DNA]</scope>
    <source>
        <strain evidence="4 5">CBS 411.78</strain>
    </source>
</reference>
<evidence type="ECO:0000256" key="1">
    <source>
        <dbReference type="SAM" id="Phobius"/>
    </source>
</evidence>
<dbReference type="Pfam" id="PF26640">
    <property type="entry name" value="DUF8212"/>
    <property type="match status" value="1"/>
</dbReference>
<evidence type="ECO:0000313" key="4">
    <source>
        <dbReference type="EMBL" id="KAK4665475.1"/>
    </source>
</evidence>
<keyword evidence="1" id="KW-0472">Membrane</keyword>
<keyword evidence="1" id="KW-1133">Transmembrane helix</keyword>
<sequence>MRLLTVGPEARNTQPPQLKVVNFSDCSLDIPEYAILSHTWDDSTEVALQQLPLFHRHAASSRRLRQVRIIIPILFAASLWSLLSYTVGEVPLYLAFLTTCLLVLSLMLVSCYLAFYLYFVSTQDEQDTCQLVKKKQPGYSKILQTCIKARFDHNVRYAWVDTCCIDKSSSAELTKSINSMYDYYAKAKVCFVYLCDLEPAGDDLGKALPKCRWFTRGWTLQELIAPKHVIFFDREWNERGTKASLSELLSEITGIPEELLKGETTCGDYAVARRMSWASKRLTTREEDIAYCLLGIFDVRMSLLYGEGMGAFQRLQKVILESTADRSIFIWTEGEDERKDCTGNDRGGNECRIKAAGKPHPWSAILAKSPRPFECARNLEVSVTDSIYRDLSIGPRGIKMVVSLVYLVSKVGEDDGNKCILEAFSSLNSEFVGVMVRKISGGRYVRYKPWKLAYFGRALTREPWNDIHRTLVETATLATKFETVFPFSKGCDPVVGNRHSALRLRLDPSLIVNECRAMPRTHWDIHDNVFFGTNETSKSWCGFFVHGQLVDTPTTCIPINLFVGCIRWNIKRPSIILASLEDLDPGFRVLLEYQLDRLEFESCRKAEAVMMSVLDGRLSGAATVVETCAVDQSQIPSSNGGGTVFDKRKIFQINGPATSSPGWHYRVPSTGEKVRVEVNLELEEEEDDTVCVNPVTMLNLRLKPLEEESTVESVGLWDS</sequence>
<accession>A0ABR0HBP8</accession>
<feature type="domain" description="DUF8212" evidence="3">
    <location>
        <begin position="311"/>
        <end position="392"/>
    </location>
</feature>
<dbReference type="PANTHER" id="PTHR10622:SF12">
    <property type="entry name" value="HET DOMAIN-CONTAINING PROTEIN"/>
    <property type="match status" value="1"/>
</dbReference>
<keyword evidence="1" id="KW-0812">Transmembrane</keyword>
<evidence type="ECO:0000313" key="5">
    <source>
        <dbReference type="Proteomes" id="UP001326199"/>
    </source>
</evidence>
<comment type="caution">
    <text evidence="4">The sequence shown here is derived from an EMBL/GenBank/DDBJ whole genome shotgun (WGS) entry which is preliminary data.</text>
</comment>
<organism evidence="4 5">
    <name type="scientific">Podospora pseudopauciseta</name>
    <dbReference type="NCBI Taxonomy" id="2093780"/>
    <lineage>
        <taxon>Eukaryota</taxon>
        <taxon>Fungi</taxon>
        <taxon>Dikarya</taxon>
        <taxon>Ascomycota</taxon>
        <taxon>Pezizomycotina</taxon>
        <taxon>Sordariomycetes</taxon>
        <taxon>Sordariomycetidae</taxon>
        <taxon>Sordariales</taxon>
        <taxon>Podosporaceae</taxon>
        <taxon>Podospora</taxon>
    </lineage>
</organism>
<feature type="transmembrane region" description="Helical" evidence="1">
    <location>
        <begin position="69"/>
        <end position="87"/>
    </location>
</feature>
<dbReference type="Pfam" id="PF06985">
    <property type="entry name" value="HET"/>
    <property type="match status" value="1"/>
</dbReference>
<evidence type="ECO:0008006" key="6">
    <source>
        <dbReference type="Google" id="ProtNLM"/>
    </source>
</evidence>